<protein>
    <submittedName>
        <fullName evidence="3">Uncharacterized protein</fullName>
    </submittedName>
</protein>
<dbReference type="SUPFAM" id="SSF69786">
    <property type="entry name" value="YggU-like"/>
    <property type="match status" value="1"/>
</dbReference>
<dbReference type="KEGG" id="gat:120809103"/>
<feature type="signal peptide" evidence="2">
    <location>
        <begin position="1"/>
        <end position="15"/>
    </location>
</feature>
<reference evidence="3 4" key="1">
    <citation type="journal article" date="2021" name="G3 (Bethesda)">
        <title>Improved contiguity of the threespine stickleback genome using long-read sequencing.</title>
        <authorList>
            <person name="Nath S."/>
            <person name="Shaw D.E."/>
            <person name="White M.A."/>
        </authorList>
    </citation>
    <scope>NUCLEOTIDE SEQUENCE [LARGE SCALE GENOMIC DNA]</scope>
    <source>
        <strain evidence="3 4">Lake Benthic</strain>
    </source>
</reference>
<dbReference type="Proteomes" id="UP000007635">
    <property type="component" value="Chromosome XIX"/>
</dbReference>
<dbReference type="PANTHER" id="PTHR13420">
    <property type="entry name" value="UPF0235 PROTEIN C15ORF40"/>
    <property type="match status" value="1"/>
</dbReference>
<dbReference type="PANTHER" id="PTHR13420:SF7">
    <property type="entry name" value="UPF0235 PROTEIN C15ORF40"/>
    <property type="match status" value="1"/>
</dbReference>
<sequence>MCTLFSFLLPDSALTATELASSTRMSARSCFIITCLFSNVKSLPSFGVEPLNRVCDVISVVCRWRRTPLPGAHRLMSSSARGQMPQKHKAGSCKELRGAEGGASCPVSRDKRGAVTIAVRVKPASKHSGVTDVSAEAVGVAVSAPPTDGEANTELIRFLAEVLDLKKSHVSLNKGSRSRDKVIHVDSPLSPEEVLRRLREAAG</sequence>
<dbReference type="RefSeq" id="XP_040018636.1">
    <property type="nucleotide sequence ID" value="XM_040162702.1"/>
</dbReference>
<dbReference type="GeneID" id="120809103"/>
<reference evidence="3" key="2">
    <citation type="submission" date="2025-08" db="UniProtKB">
        <authorList>
            <consortium name="Ensembl"/>
        </authorList>
    </citation>
    <scope>IDENTIFICATION</scope>
</reference>
<evidence type="ECO:0000313" key="4">
    <source>
        <dbReference type="Proteomes" id="UP000007635"/>
    </source>
</evidence>
<dbReference type="AlphaFoldDB" id="A0AAQ4QH65"/>
<dbReference type="HAMAP" id="MF_00634">
    <property type="entry name" value="UPF0235"/>
    <property type="match status" value="1"/>
</dbReference>
<dbReference type="GeneTree" id="ENSGT00940000164795"/>
<dbReference type="InterPro" id="IPR036591">
    <property type="entry name" value="YggU-like_sf"/>
</dbReference>
<evidence type="ECO:0000256" key="1">
    <source>
        <dbReference type="ARBA" id="ARBA00010364"/>
    </source>
</evidence>
<organism evidence="3 4">
    <name type="scientific">Gasterosteus aculeatus aculeatus</name>
    <name type="common">three-spined stickleback</name>
    <dbReference type="NCBI Taxonomy" id="481459"/>
    <lineage>
        <taxon>Eukaryota</taxon>
        <taxon>Metazoa</taxon>
        <taxon>Chordata</taxon>
        <taxon>Craniata</taxon>
        <taxon>Vertebrata</taxon>
        <taxon>Euteleostomi</taxon>
        <taxon>Actinopterygii</taxon>
        <taxon>Neopterygii</taxon>
        <taxon>Teleostei</taxon>
        <taxon>Neoteleostei</taxon>
        <taxon>Acanthomorphata</taxon>
        <taxon>Eupercaria</taxon>
        <taxon>Perciformes</taxon>
        <taxon>Cottioidei</taxon>
        <taxon>Gasterosteales</taxon>
        <taxon>Gasterosteidae</taxon>
        <taxon>Gasterosteus</taxon>
    </lineage>
</organism>
<dbReference type="Pfam" id="PF02594">
    <property type="entry name" value="DUF167"/>
    <property type="match status" value="1"/>
</dbReference>
<keyword evidence="4" id="KW-1185">Reference proteome</keyword>
<dbReference type="GO" id="GO:0005737">
    <property type="term" value="C:cytoplasm"/>
    <property type="evidence" value="ECO:0007669"/>
    <property type="project" value="TreeGrafter"/>
</dbReference>
<keyword evidence="2" id="KW-0732">Signal</keyword>
<feature type="chain" id="PRO_5042826197" evidence="2">
    <location>
        <begin position="16"/>
        <end position="203"/>
    </location>
</feature>
<evidence type="ECO:0000313" key="3">
    <source>
        <dbReference type="Ensembl" id="ENSGACP00000049653.1"/>
    </source>
</evidence>
<reference evidence="3" key="3">
    <citation type="submission" date="2025-09" db="UniProtKB">
        <authorList>
            <consortium name="Ensembl"/>
        </authorList>
    </citation>
    <scope>IDENTIFICATION</scope>
</reference>
<dbReference type="InterPro" id="IPR003746">
    <property type="entry name" value="DUF167"/>
</dbReference>
<accession>A0AAQ4QH65</accession>
<dbReference type="Gene3D" id="3.30.1200.10">
    <property type="entry name" value="YggU-like"/>
    <property type="match status" value="1"/>
</dbReference>
<proteinExistence type="inferred from homology"/>
<dbReference type="NCBIfam" id="TIGR00251">
    <property type="entry name" value="DUF167 family protein"/>
    <property type="match status" value="1"/>
</dbReference>
<comment type="similarity">
    <text evidence="1">Belongs to the UPF0235 family.</text>
</comment>
<dbReference type="SMART" id="SM01152">
    <property type="entry name" value="DUF167"/>
    <property type="match status" value="1"/>
</dbReference>
<evidence type="ECO:0000256" key="2">
    <source>
        <dbReference type="SAM" id="SignalP"/>
    </source>
</evidence>
<dbReference type="Ensembl" id="ENSGACT00000053973.1">
    <property type="protein sequence ID" value="ENSGACP00000049653.1"/>
    <property type="gene ID" value="ENSGACG00000034495.1"/>
</dbReference>
<name>A0AAQ4QH65_GASAC</name>
<dbReference type="CTD" id="105018398"/>